<evidence type="ECO:0008006" key="5">
    <source>
        <dbReference type="Google" id="ProtNLM"/>
    </source>
</evidence>
<dbReference type="EMBL" id="JANPWZ010001258">
    <property type="protein sequence ID" value="KAJ3567277.1"/>
    <property type="molecule type" value="Genomic_DNA"/>
</dbReference>
<dbReference type="AlphaFoldDB" id="A0A9W8NBV6"/>
<evidence type="ECO:0000313" key="4">
    <source>
        <dbReference type="Proteomes" id="UP001148614"/>
    </source>
</evidence>
<dbReference type="GO" id="GO:0016020">
    <property type="term" value="C:membrane"/>
    <property type="evidence" value="ECO:0007669"/>
    <property type="project" value="TreeGrafter"/>
</dbReference>
<dbReference type="InterPro" id="IPR036291">
    <property type="entry name" value="NAD(P)-bd_dom_sf"/>
</dbReference>
<comment type="similarity">
    <text evidence="1">Belongs to the short-chain dehydrogenases/reductases (SDR) family.</text>
</comment>
<keyword evidence="2" id="KW-0560">Oxidoreductase</keyword>
<evidence type="ECO:0000256" key="2">
    <source>
        <dbReference type="ARBA" id="ARBA00023002"/>
    </source>
</evidence>
<dbReference type="Gene3D" id="3.40.50.720">
    <property type="entry name" value="NAD(P)-binding Rossmann-like Domain"/>
    <property type="match status" value="1"/>
</dbReference>
<dbReference type="PANTHER" id="PTHR44196">
    <property type="entry name" value="DEHYDROGENASE/REDUCTASE SDR FAMILY MEMBER 7B"/>
    <property type="match status" value="1"/>
</dbReference>
<dbReference type="Pfam" id="PF00106">
    <property type="entry name" value="adh_short"/>
    <property type="match status" value="1"/>
</dbReference>
<accession>A0A9W8NBV6</accession>
<evidence type="ECO:0000313" key="3">
    <source>
        <dbReference type="EMBL" id="KAJ3567277.1"/>
    </source>
</evidence>
<dbReference type="Proteomes" id="UP001148614">
    <property type="component" value="Unassembled WGS sequence"/>
</dbReference>
<sequence length="226" mass="24282">MQPPFPCPVKTWHNDTYEAISPSRPELSAASKTIIIIGAGSGIGRETALAFAAAGASRVALLGRTEASLEETASKIKEIGRCSPMIQVADVTDENELQKAAASIGKWHVLVLCSGWVVSRFQVNVKGTFLTAKTFLPTAYHSNAAFLAVVSDISVMPATHLPGLSSYISSNLSQAKIFEFLAAEHPDIFVATMHPGMIDTDNFRRTGATAENLPMDNVRLPTHFLL</sequence>
<gene>
    <name evidence="3" type="ORF">NPX13_g6823</name>
</gene>
<comment type="caution">
    <text evidence="3">The sequence shown here is derived from an EMBL/GenBank/DDBJ whole genome shotgun (WGS) entry which is preliminary data.</text>
</comment>
<dbReference type="SUPFAM" id="SSF51735">
    <property type="entry name" value="NAD(P)-binding Rossmann-fold domains"/>
    <property type="match status" value="1"/>
</dbReference>
<protein>
    <recommendedName>
        <fullName evidence="5">NAD(P)-binding protein</fullName>
    </recommendedName>
</protein>
<keyword evidence="4" id="KW-1185">Reference proteome</keyword>
<name>A0A9W8NBV6_9PEZI</name>
<proteinExistence type="inferred from homology"/>
<dbReference type="InterPro" id="IPR002347">
    <property type="entry name" value="SDR_fam"/>
</dbReference>
<evidence type="ECO:0000256" key="1">
    <source>
        <dbReference type="ARBA" id="ARBA00006484"/>
    </source>
</evidence>
<dbReference type="GO" id="GO:0016491">
    <property type="term" value="F:oxidoreductase activity"/>
    <property type="evidence" value="ECO:0007669"/>
    <property type="project" value="UniProtKB-KW"/>
</dbReference>
<reference evidence="3" key="1">
    <citation type="submission" date="2022-07" db="EMBL/GenBank/DDBJ databases">
        <title>Genome Sequence of Xylaria arbuscula.</title>
        <authorList>
            <person name="Buettner E."/>
        </authorList>
    </citation>
    <scope>NUCLEOTIDE SEQUENCE</scope>
    <source>
        <strain evidence="3">VT107</strain>
    </source>
</reference>
<organism evidence="3 4">
    <name type="scientific">Xylaria arbuscula</name>
    <dbReference type="NCBI Taxonomy" id="114810"/>
    <lineage>
        <taxon>Eukaryota</taxon>
        <taxon>Fungi</taxon>
        <taxon>Dikarya</taxon>
        <taxon>Ascomycota</taxon>
        <taxon>Pezizomycotina</taxon>
        <taxon>Sordariomycetes</taxon>
        <taxon>Xylariomycetidae</taxon>
        <taxon>Xylariales</taxon>
        <taxon>Xylariaceae</taxon>
        <taxon>Xylaria</taxon>
    </lineage>
</organism>
<dbReference type="PANTHER" id="PTHR44196:SF1">
    <property type="entry name" value="DEHYDROGENASE_REDUCTASE SDR FAMILY MEMBER 7B"/>
    <property type="match status" value="1"/>
</dbReference>